<keyword evidence="1" id="KW-0472">Membrane</keyword>
<sequence length="155" mass="17193">MPLAGMHFHSRVFGFNTPRYVILAVLVVITAYFYWNGDVGTAIILTAVWLVIGAFNIAVDANKQRLRISALWIPLKTFALADIKEIELLTDTVFPERASLGINIVNGAWSYHAGPATMQINTHDGRRIRVSAQNPEALLNLVDNRFPSSPVAFQT</sequence>
<keyword evidence="1" id="KW-0812">Transmembrane</keyword>
<comment type="caution">
    <text evidence="2">The sequence shown here is derived from an EMBL/GenBank/DDBJ whole genome shotgun (WGS) entry which is preliminary data.</text>
</comment>
<feature type="transmembrane region" description="Helical" evidence="1">
    <location>
        <begin position="12"/>
        <end position="35"/>
    </location>
</feature>
<feature type="transmembrane region" description="Helical" evidence="1">
    <location>
        <begin position="41"/>
        <end position="59"/>
    </location>
</feature>
<dbReference type="EMBL" id="JABAFZ010000009">
    <property type="protein sequence ID" value="NME90089.1"/>
    <property type="molecule type" value="Genomic_DNA"/>
</dbReference>
<protein>
    <recommendedName>
        <fullName evidence="4">PH domain-containing protein</fullName>
    </recommendedName>
</protein>
<proteinExistence type="predicted"/>
<dbReference type="Proteomes" id="UP000544551">
    <property type="component" value="Unassembled WGS sequence"/>
</dbReference>
<evidence type="ECO:0000256" key="1">
    <source>
        <dbReference type="SAM" id="Phobius"/>
    </source>
</evidence>
<evidence type="ECO:0008006" key="4">
    <source>
        <dbReference type="Google" id="ProtNLM"/>
    </source>
</evidence>
<organism evidence="2 3">
    <name type="scientific">Corynebacterium stationis</name>
    <dbReference type="NCBI Taxonomy" id="1705"/>
    <lineage>
        <taxon>Bacteria</taxon>
        <taxon>Bacillati</taxon>
        <taxon>Actinomycetota</taxon>
        <taxon>Actinomycetes</taxon>
        <taxon>Mycobacteriales</taxon>
        <taxon>Corynebacteriaceae</taxon>
        <taxon>Corynebacterium</taxon>
    </lineage>
</organism>
<reference evidence="2 3" key="1">
    <citation type="submission" date="2020-04" db="EMBL/GenBank/DDBJ databases">
        <authorList>
            <person name="Hitch T.C.A."/>
            <person name="Wylensek D."/>
            <person name="Clavel T."/>
        </authorList>
    </citation>
    <scope>NUCLEOTIDE SEQUENCE [LARGE SCALE GENOMIC DNA]</scope>
    <source>
        <strain evidence="2 3">BL-383-APC-3D</strain>
    </source>
</reference>
<gene>
    <name evidence="2" type="ORF">HF853_10480</name>
</gene>
<accession>A0AB36CN25</accession>
<evidence type="ECO:0000313" key="2">
    <source>
        <dbReference type="EMBL" id="NME90089.1"/>
    </source>
</evidence>
<keyword evidence="1" id="KW-1133">Transmembrane helix</keyword>
<dbReference type="AlphaFoldDB" id="A0AB36CN25"/>
<name>A0AB36CN25_9CORY</name>
<evidence type="ECO:0000313" key="3">
    <source>
        <dbReference type="Proteomes" id="UP000544551"/>
    </source>
</evidence>
<dbReference type="RefSeq" id="WP_168970243.1">
    <property type="nucleotide sequence ID" value="NZ_CANSTI010000155.1"/>
</dbReference>